<dbReference type="Proteomes" id="UP000563524">
    <property type="component" value="Unassembled WGS sequence"/>
</dbReference>
<keyword evidence="3" id="KW-0830">Ubiquinone</keyword>
<evidence type="ECO:0000256" key="1">
    <source>
        <dbReference type="ARBA" id="ARBA00022603"/>
    </source>
</evidence>
<evidence type="ECO:0000313" key="3">
    <source>
        <dbReference type="EMBL" id="MBB4659310.1"/>
    </source>
</evidence>
<gene>
    <name evidence="3" type="ORF">GGQ59_001835</name>
</gene>
<dbReference type="Pfam" id="PF02636">
    <property type="entry name" value="Methyltransf_28"/>
    <property type="match status" value="1"/>
</dbReference>
<dbReference type="InterPro" id="IPR003788">
    <property type="entry name" value="NDUFAF7"/>
</dbReference>
<dbReference type="EMBL" id="JACHOB010000003">
    <property type="protein sequence ID" value="MBB4659310.1"/>
    <property type="molecule type" value="Genomic_DNA"/>
</dbReference>
<comment type="caution">
    <text evidence="3">The sequence shown here is derived from an EMBL/GenBank/DDBJ whole genome shotgun (WGS) entry which is preliminary data.</text>
</comment>
<dbReference type="AlphaFoldDB" id="A0A840I5L5"/>
<dbReference type="InterPro" id="IPR038375">
    <property type="entry name" value="NDUFAF7_sf"/>
</dbReference>
<dbReference type="PANTHER" id="PTHR12049">
    <property type="entry name" value="PROTEIN ARGININE METHYLTRANSFERASE NDUFAF7, MITOCHONDRIAL"/>
    <property type="match status" value="1"/>
</dbReference>
<dbReference type="InterPro" id="IPR029063">
    <property type="entry name" value="SAM-dependent_MTases_sf"/>
</dbReference>
<evidence type="ECO:0000256" key="2">
    <source>
        <dbReference type="ARBA" id="ARBA00022679"/>
    </source>
</evidence>
<protein>
    <submittedName>
        <fullName evidence="3">NADH dehydrogenase [ubiquinone] 1 alpha subcomplex assembly factor 7</fullName>
    </submittedName>
</protein>
<sequence length="373" mass="40025">MSEAPKPEPTPLEARLVAAIRHGGPITVGEFMTDALCHQQHGYYATRDPFGRAGDFTTAPEISQLFGELVGAWLVHAWTEIGEPSVFNLVELGPGRGTLMADVLRVGGVRPGFLKAARLFLVEASGKMRYAQQRTLAAAAPEIAKGAVWADRLSDVPAGPTLILANEFFDCLPIRQFVRTAERSETPWRERLVGLAGDRLAFVLGETPLPDPQGLPRGAKPESLFETCEAGQQVAEEIAHRFAEAKGRALLIDYGHGRPGFGDTFQAVRSHAHWPVLASPGEADVTAHVDFSALSRKARAAGARVDGPVLQRDFLLRLGLPQRLQKVAAAASDEAKQALKDGAERLVSPTAMGELFKVMAISSQGIGEPAGFS</sequence>
<dbReference type="PANTHER" id="PTHR12049:SF7">
    <property type="entry name" value="PROTEIN ARGININE METHYLTRANSFERASE NDUFAF7, MITOCHONDRIAL"/>
    <property type="match status" value="1"/>
</dbReference>
<dbReference type="GO" id="GO:0032259">
    <property type="term" value="P:methylation"/>
    <property type="evidence" value="ECO:0007669"/>
    <property type="project" value="UniProtKB-KW"/>
</dbReference>
<dbReference type="SUPFAM" id="SSF53335">
    <property type="entry name" value="S-adenosyl-L-methionine-dependent methyltransferases"/>
    <property type="match status" value="1"/>
</dbReference>
<keyword evidence="1" id="KW-0489">Methyltransferase</keyword>
<dbReference type="GO" id="GO:0035243">
    <property type="term" value="F:protein-arginine omega-N symmetric methyltransferase activity"/>
    <property type="evidence" value="ECO:0007669"/>
    <property type="project" value="TreeGrafter"/>
</dbReference>
<dbReference type="Gene3D" id="3.40.50.12710">
    <property type="match status" value="1"/>
</dbReference>
<name>A0A840I5L5_9PROT</name>
<proteinExistence type="predicted"/>
<keyword evidence="2" id="KW-0808">Transferase</keyword>
<organism evidence="3 4">
    <name type="scientific">Parvularcula dongshanensis</name>
    <dbReference type="NCBI Taxonomy" id="1173995"/>
    <lineage>
        <taxon>Bacteria</taxon>
        <taxon>Pseudomonadati</taxon>
        <taxon>Pseudomonadota</taxon>
        <taxon>Alphaproteobacteria</taxon>
        <taxon>Parvularculales</taxon>
        <taxon>Parvularculaceae</taxon>
        <taxon>Parvularcula</taxon>
    </lineage>
</organism>
<accession>A0A840I5L5</accession>
<keyword evidence="4" id="KW-1185">Reference proteome</keyword>
<dbReference type="RefSeq" id="WP_183817774.1">
    <property type="nucleotide sequence ID" value="NZ_JACHOB010000003.1"/>
</dbReference>
<evidence type="ECO:0000313" key="4">
    <source>
        <dbReference type="Proteomes" id="UP000563524"/>
    </source>
</evidence>
<reference evidence="3 4" key="1">
    <citation type="submission" date="2020-08" db="EMBL/GenBank/DDBJ databases">
        <title>Genomic Encyclopedia of Type Strains, Phase IV (KMG-IV): sequencing the most valuable type-strain genomes for metagenomic binning, comparative biology and taxonomic classification.</title>
        <authorList>
            <person name="Goeker M."/>
        </authorList>
    </citation>
    <scope>NUCLEOTIDE SEQUENCE [LARGE SCALE GENOMIC DNA]</scope>
    <source>
        <strain evidence="3 4">DSM 102850</strain>
    </source>
</reference>